<dbReference type="AlphaFoldDB" id="A0A0D3CF41"/>
<dbReference type="Gramene" id="Bo5g065760.1">
    <property type="protein sequence ID" value="Bo5g065760.1"/>
    <property type="gene ID" value="Bo5g065760"/>
</dbReference>
<evidence type="ECO:0000313" key="3">
    <source>
        <dbReference type="Proteomes" id="UP000032141"/>
    </source>
</evidence>
<keyword evidence="3" id="KW-1185">Reference proteome</keyword>
<dbReference type="EnsemblPlants" id="Bo5g115460.1">
    <property type="protein sequence ID" value="Bo5g115460.1"/>
    <property type="gene ID" value="Bo5g115460"/>
</dbReference>
<protein>
    <submittedName>
        <fullName evidence="2">Uncharacterized protein</fullName>
    </submittedName>
</protein>
<organism evidence="2 3">
    <name type="scientific">Brassica oleracea var. oleracea</name>
    <dbReference type="NCBI Taxonomy" id="109376"/>
    <lineage>
        <taxon>Eukaryota</taxon>
        <taxon>Viridiplantae</taxon>
        <taxon>Streptophyta</taxon>
        <taxon>Embryophyta</taxon>
        <taxon>Tracheophyta</taxon>
        <taxon>Spermatophyta</taxon>
        <taxon>Magnoliopsida</taxon>
        <taxon>eudicotyledons</taxon>
        <taxon>Gunneridae</taxon>
        <taxon>Pentapetalae</taxon>
        <taxon>rosids</taxon>
        <taxon>malvids</taxon>
        <taxon>Brassicales</taxon>
        <taxon>Brassicaceae</taxon>
        <taxon>Brassiceae</taxon>
        <taxon>Brassica</taxon>
    </lineage>
</organism>
<keyword evidence="1" id="KW-0812">Transmembrane</keyword>
<sequence>MMWSIYWRTLGFCLEKWKNLHSWKGFVQILRFLHRLKEEGLRKGFGISSICSMFLNLGVFNFQTVIMRLETR</sequence>
<dbReference type="Gramene" id="Bo5g115460.1">
    <property type="protein sequence ID" value="Bo5g115460.1"/>
    <property type="gene ID" value="Bo5g115460"/>
</dbReference>
<dbReference type="Proteomes" id="UP000032141">
    <property type="component" value="Chromosome C5"/>
</dbReference>
<dbReference type="EnsemblPlants" id="Bo5g065760.1">
    <property type="protein sequence ID" value="Bo5g065760.1"/>
    <property type="gene ID" value="Bo5g065760"/>
</dbReference>
<evidence type="ECO:0000313" key="2">
    <source>
        <dbReference type="EnsemblPlants" id="Bo5g065760.1"/>
    </source>
</evidence>
<reference evidence="2" key="2">
    <citation type="submission" date="2015-03" db="UniProtKB">
        <authorList>
            <consortium name="EnsemblPlants"/>
        </authorList>
    </citation>
    <scope>IDENTIFICATION</scope>
</reference>
<reference evidence="2 3" key="1">
    <citation type="journal article" date="2014" name="Genome Biol.">
        <title>Transcriptome and methylome profiling reveals relics of genome dominance in the mesopolyploid Brassica oleracea.</title>
        <authorList>
            <person name="Parkin I.A."/>
            <person name="Koh C."/>
            <person name="Tang H."/>
            <person name="Robinson S.J."/>
            <person name="Kagale S."/>
            <person name="Clarke W.E."/>
            <person name="Town C.D."/>
            <person name="Nixon J."/>
            <person name="Krishnakumar V."/>
            <person name="Bidwell S.L."/>
            <person name="Denoeud F."/>
            <person name="Belcram H."/>
            <person name="Links M.G."/>
            <person name="Just J."/>
            <person name="Clarke C."/>
            <person name="Bender T."/>
            <person name="Huebert T."/>
            <person name="Mason A.S."/>
            <person name="Pires J.C."/>
            <person name="Barker G."/>
            <person name="Moore J."/>
            <person name="Walley P.G."/>
            <person name="Manoli S."/>
            <person name="Batley J."/>
            <person name="Edwards D."/>
            <person name="Nelson M.N."/>
            <person name="Wang X."/>
            <person name="Paterson A.H."/>
            <person name="King G."/>
            <person name="Bancroft I."/>
            <person name="Chalhoub B."/>
            <person name="Sharpe A.G."/>
        </authorList>
    </citation>
    <scope>NUCLEOTIDE SEQUENCE</scope>
    <source>
        <strain evidence="3">cv. TO1000</strain>
        <strain evidence="2">TO1000</strain>
    </source>
</reference>
<feature type="transmembrane region" description="Helical" evidence="1">
    <location>
        <begin position="45"/>
        <end position="66"/>
    </location>
</feature>
<proteinExistence type="predicted"/>
<dbReference type="HOGENOM" id="CLU_2725693_0_0_1"/>
<dbReference type="OMA" id="WSIYWRT"/>
<name>A0A0D3CF41_BRAOL</name>
<keyword evidence="1" id="KW-0472">Membrane</keyword>
<keyword evidence="1" id="KW-1133">Transmembrane helix</keyword>
<evidence type="ECO:0000256" key="1">
    <source>
        <dbReference type="SAM" id="Phobius"/>
    </source>
</evidence>
<accession>A0A0D3CF41</accession>